<dbReference type="GO" id="GO:0016787">
    <property type="term" value="F:hydrolase activity"/>
    <property type="evidence" value="ECO:0007669"/>
    <property type="project" value="UniProtKB-KW"/>
</dbReference>
<evidence type="ECO:0000256" key="6">
    <source>
        <dbReference type="ARBA" id="ARBA00022801"/>
    </source>
</evidence>
<evidence type="ECO:0000256" key="4">
    <source>
        <dbReference type="ARBA" id="ARBA00022723"/>
    </source>
</evidence>
<dbReference type="STRING" id="706433.HMPREF9430_02065"/>
<dbReference type="GO" id="GO:0046872">
    <property type="term" value="F:metal ion binding"/>
    <property type="evidence" value="ECO:0007669"/>
    <property type="project" value="UniProtKB-UniRule"/>
</dbReference>
<dbReference type="GO" id="GO:0004521">
    <property type="term" value="F:RNA endonuclease activity"/>
    <property type="evidence" value="ECO:0007669"/>
    <property type="project" value="InterPro"/>
</dbReference>
<dbReference type="Pfam" id="PF09827">
    <property type="entry name" value="CRISPR_Cas2"/>
    <property type="match status" value="1"/>
</dbReference>
<evidence type="ECO:0000256" key="8">
    <source>
        <dbReference type="ARBA" id="ARBA00023118"/>
    </source>
</evidence>
<accession>E7MR74</accession>
<dbReference type="GO" id="GO:0051607">
    <property type="term" value="P:defense response to virus"/>
    <property type="evidence" value="ECO:0007669"/>
    <property type="project" value="UniProtKB-UniRule"/>
</dbReference>
<keyword evidence="5 9" id="KW-0255">Endonuclease</keyword>
<comment type="function">
    <text evidence="9">CRISPR (clustered regularly interspaced short palindromic repeat), is an adaptive immune system that provides protection against mobile genetic elements (viruses, transposable elements and conjugative plasmids). CRISPR clusters contain sequences complementary to antecedent mobile elements and target invading nucleic acids. CRISPR clusters are transcribed and processed into CRISPR RNA (crRNA). Functions as a ssRNA-specific endoribonuclease. Involved in the integration of spacer DNA into the CRISPR cassette.</text>
</comment>
<protein>
    <recommendedName>
        <fullName evidence="9">CRISPR-associated endoribonuclease Cas2</fullName>
        <ecNumber evidence="9">3.1.-.-</ecNumber>
    </recommendedName>
</protein>
<comment type="similarity">
    <text evidence="2 9">Belongs to the CRISPR-associated endoribonuclease Cas2 protein family.</text>
</comment>
<keyword evidence="11" id="KW-1185">Reference proteome</keyword>
<keyword evidence="7 9" id="KW-0460">Magnesium</keyword>
<reference evidence="10 11" key="1">
    <citation type="submission" date="2010-08" db="EMBL/GenBank/DDBJ databases">
        <authorList>
            <person name="Weinstock G."/>
            <person name="Sodergren E."/>
            <person name="Clifton S."/>
            <person name="Fulton L."/>
            <person name="Fulton B."/>
            <person name="Courtney L."/>
            <person name="Fronick C."/>
            <person name="Harrison M."/>
            <person name="Strong C."/>
            <person name="Farmer C."/>
            <person name="Delahaunty K."/>
            <person name="Markovic C."/>
            <person name="Hall O."/>
            <person name="Minx P."/>
            <person name="Tomlinson C."/>
            <person name="Mitreva M."/>
            <person name="Hou S."/>
            <person name="Chen J."/>
            <person name="Wollam A."/>
            <person name="Pepin K.H."/>
            <person name="Johnson M."/>
            <person name="Bhonagiri V."/>
            <person name="Zhang X."/>
            <person name="Suruliraj S."/>
            <person name="Warren W."/>
            <person name="Chinwalla A."/>
            <person name="Mardis E.R."/>
            <person name="Wilson R.K."/>
        </authorList>
    </citation>
    <scope>NUCLEOTIDE SEQUENCE [LARGE SCALE GENOMIC DNA]</scope>
    <source>
        <strain evidence="10 11">F0204</strain>
    </source>
</reference>
<gene>
    <name evidence="9 10" type="primary">cas2</name>
    <name evidence="10" type="ORF">HMPREF9430_02065</name>
</gene>
<dbReference type="EC" id="3.1.-.-" evidence="9"/>
<evidence type="ECO:0000256" key="9">
    <source>
        <dbReference type="HAMAP-Rule" id="MF_01471"/>
    </source>
</evidence>
<dbReference type="OrthoDB" id="9791737at2"/>
<comment type="cofactor">
    <cofactor evidence="1 9">
        <name>Mg(2+)</name>
        <dbReference type="ChEBI" id="CHEBI:18420"/>
    </cofactor>
</comment>
<dbReference type="Proteomes" id="UP000004097">
    <property type="component" value="Unassembled WGS sequence"/>
</dbReference>
<organism evidence="10 11">
    <name type="scientific">Solobacterium moorei F0204</name>
    <dbReference type="NCBI Taxonomy" id="706433"/>
    <lineage>
        <taxon>Bacteria</taxon>
        <taxon>Bacillati</taxon>
        <taxon>Bacillota</taxon>
        <taxon>Erysipelotrichia</taxon>
        <taxon>Erysipelotrichales</taxon>
        <taxon>Erysipelotrichaceae</taxon>
        <taxon>Solobacterium</taxon>
    </lineage>
</organism>
<dbReference type="GO" id="GO:0043571">
    <property type="term" value="P:maintenance of CRISPR repeat elements"/>
    <property type="evidence" value="ECO:0007669"/>
    <property type="project" value="UniProtKB-UniRule"/>
</dbReference>
<evidence type="ECO:0000256" key="7">
    <source>
        <dbReference type="ARBA" id="ARBA00022842"/>
    </source>
</evidence>
<comment type="subunit">
    <text evidence="9">Homodimer, forms a heterotetramer with a Cas1 homodimer.</text>
</comment>
<evidence type="ECO:0000313" key="10">
    <source>
        <dbReference type="EMBL" id="EFW23442.1"/>
    </source>
</evidence>
<dbReference type="NCBIfam" id="TIGR01573">
    <property type="entry name" value="cas2"/>
    <property type="match status" value="1"/>
</dbReference>
<dbReference type="HOGENOM" id="CLU_150500_1_1_9"/>
<dbReference type="HAMAP" id="MF_01471">
    <property type="entry name" value="Cas2"/>
    <property type="match status" value="1"/>
</dbReference>
<dbReference type="InterPro" id="IPR019199">
    <property type="entry name" value="Virulence_VapD/CRISPR_Cas2"/>
</dbReference>
<dbReference type="AlphaFoldDB" id="E7MR74"/>
<dbReference type="InterPro" id="IPR021127">
    <property type="entry name" value="CRISPR_associated_Cas2"/>
</dbReference>
<keyword evidence="3 9" id="KW-0540">Nuclease</keyword>
<dbReference type="eggNOG" id="COG3512">
    <property type="taxonomic scope" value="Bacteria"/>
</dbReference>
<keyword evidence="4 9" id="KW-0479">Metal-binding</keyword>
<evidence type="ECO:0000256" key="1">
    <source>
        <dbReference type="ARBA" id="ARBA00001946"/>
    </source>
</evidence>
<evidence type="ECO:0000256" key="5">
    <source>
        <dbReference type="ARBA" id="ARBA00022759"/>
    </source>
</evidence>
<evidence type="ECO:0000313" key="11">
    <source>
        <dbReference type="Proteomes" id="UP000004097"/>
    </source>
</evidence>
<sequence>MRVIVFFDLPITTIQGIRAYTKFRRFLLKDGFIMMQESVYSKLAQNQLAANALISHIRKNSPDEGLIQILTVTEKQYSNMEMIIGNKKGDVINSSERMIVL</sequence>
<keyword evidence="8 9" id="KW-0051">Antiviral defense</keyword>
<keyword evidence="6 9" id="KW-0378">Hydrolase</keyword>
<feature type="binding site" evidence="9">
    <location>
        <position position="8"/>
    </location>
    <ligand>
        <name>Mg(2+)</name>
        <dbReference type="ChEBI" id="CHEBI:18420"/>
        <note>catalytic</note>
    </ligand>
</feature>
<evidence type="ECO:0000256" key="2">
    <source>
        <dbReference type="ARBA" id="ARBA00009959"/>
    </source>
</evidence>
<proteinExistence type="inferred from homology"/>
<name>E7MR74_9FIRM</name>
<comment type="caution">
    <text evidence="10">The sequence shown here is derived from an EMBL/GenBank/DDBJ whole genome shotgun (WGS) entry which is preliminary data.</text>
</comment>
<dbReference type="SUPFAM" id="SSF143430">
    <property type="entry name" value="TTP0101/SSO1404-like"/>
    <property type="match status" value="1"/>
</dbReference>
<evidence type="ECO:0000256" key="3">
    <source>
        <dbReference type="ARBA" id="ARBA00022722"/>
    </source>
</evidence>
<dbReference type="EMBL" id="AECQ01000042">
    <property type="protein sequence ID" value="EFW23442.1"/>
    <property type="molecule type" value="Genomic_DNA"/>
</dbReference>